<dbReference type="InterPro" id="IPR002123">
    <property type="entry name" value="Plipid/glycerol_acylTrfase"/>
</dbReference>
<dbReference type="SMART" id="SM00563">
    <property type="entry name" value="PlsC"/>
    <property type="match status" value="1"/>
</dbReference>
<dbReference type="NCBIfam" id="TIGR00530">
    <property type="entry name" value="AGP_acyltrn"/>
    <property type="match status" value="1"/>
</dbReference>
<keyword evidence="7" id="KW-0378">Hydrolase</keyword>
<evidence type="ECO:0000256" key="1">
    <source>
        <dbReference type="ARBA" id="ARBA00008655"/>
    </source>
</evidence>
<keyword evidence="3 7" id="KW-0012">Acyltransferase</keyword>
<dbReference type="PANTHER" id="PTHR10434">
    <property type="entry name" value="1-ACYL-SN-GLYCEROL-3-PHOSPHATE ACYLTRANSFERASE"/>
    <property type="match status" value="1"/>
</dbReference>
<dbReference type="CDD" id="cd02612">
    <property type="entry name" value="HAD_PGPPase"/>
    <property type="match status" value="1"/>
</dbReference>
<feature type="transmembrane region" description="Helical" evidence="5">
    <location>
        <begin position="248"/>
        <end position="267"/>
    </location>
</feature>
<comment type="similarity">
    <text evidence="1">Belongs to the 1-acyl-sn-glycerol-3-phosphate acyltransferase family.</text>
</comment>
<feature type="transmembrane region" description="Helical" evidence="5">
    <location>
        <begin position="20"/>
        <end position="41"/>
    </location>
</feature>
<dbReference type="SUPFAM" id="SSF56784">
    <property type="entry name" value="HAD-like"/>
    <property type="match status" value="1"/>
</dbReference>
<dbReference type="GO" id="GO:0016787">
    <property type="term" value="F:hydrolase activity"/>
    <property type="evidence" value="ECO:0007669"/>
    <property type="project" value="UniProtKB-KW"/>
</dbReference>
<keyword evidence="5" id="KW-0812">Transmembrane</keyword>
<dbReference type="GO" id="GO:0003841">
    <property type="term" value="F:1-acylglycerol-3-phosphate O-acyltransferase activity"/>
    <property type="evidence" value="ECO:0007669"/>
    <property type="project" value="UniProtKB-EC"/>
</dbReference>
<feature type="compositionally biased region" description="Polar residues" evidence="4">
    <location>
        <begin position="532"/>
        <end position="542"/>
    </location>
</feature>
<dbReference type="Gene3D" id="1.20.1440.100">
    <property type="entry name" value="SG protein - dephosphorylation function"/>
    <property type="match status" value="1"/>
</dbReference>
<feature type="region of interest" description="Disordered" evidence="4">
    <location>
        <begin position="491"/>
        <end position="571"/>
    </location>
</feature>
<sequence>MANHQSHLQDVLDAPEGPHIGALFDFDGTIIAGYSATAILWEKIKRREMTAEELVETANVMVQYSTGGMGFSGLMSGAAKFMKGVTEESYFEFGEELYEKHIARKVYPEARDLIEAHHAKGHTVAIVSSATIYQIEPTARDLDIEHVLCSQYEVKNGVFTGEIIRPLCFGEGKVLAAEELAKEYKLKLNQSYFYSDSYDDIELLEHVGKPRPLNPNAKLREVAMERGWPLQKFDSRGSGKPVDYVRTVYATASLIGAAVAALPIWALTGSQREAMNFSAGLFGDVATAISGCELEVTGEENLWNARPCIFVFNHQSKADIMILAKLIRKDMGGVGKKEIRNTPVIGKLMELAGTVFIDRGDAKSAIKAMEPLIKAIQVDRKSICIAPEGTRTLSPKLGPFKKGAFHMAMQAGVPMVPIVIHNAGDIAPKNEFLMRPAKVRVEVLPPVDTSGWKAATISDHVAEVRAMFLKALGQDVEEEALETLINESTEAVSVERTTPKPRRKPAKKTSFKAKKTTKAKAAARKKPVAPKNTRTVRSTKTGAGTPRMKVATKAKAAKRARVTKKAGVTKK</sequence>
<evidence type="ECO:0000256" key="2">
    <source>
        <dbReference type="ARBA" id="ARBA00022679"/>
    </source>
</evidence>
<dbReference type="SUPFAM" id="SSF69593">
    <property type="entry name" value="Glycerol-3-phosphate (1)-acyltransferase"/>
    <property type="match status" value="1"/>
</dbReference>
<dbReference type="Pfam" id="PF12710">
    <property type="entry name" value="HAD"/>
    <property type="match status" value="1"/>
</dbReference>
<feature type="domain" description="Phospholipid/glycerol acyltransferase" evidence="6">
    <location>
        <begin position="308"/>
        <end position="423"/>
    </location>
</feature>
<dbReference type="GO" id="GO:0016020">
    <property type="term" value="C:membrane"/>
    <property type="evidence" value="ECO:0007669"/>
    <property type="project" value="InterPro"/>
</dbReference>
<proteinExistence type="inferred from homology"/>
<reference evidence="7" key="1">
    <citation type="submission" date="2018-06" db="EMBL/GenBank/DDBJ databases">
        <authorList>
            <person name="Zhirakovskaya E."/>
        </authorList>
    </citation>
    <scope>NUCLEOTIDE SEQUENCE</scope>
</reference>
<protein>
    <submittedName>
        <fullName evidence="7">Phosphoserine phosphatase / Acyl-CoA:1-acyl-sn-glycerol-3-phosphate acyltransferase</fullName>
        <ecNumber evidence="7">2.3.1.51</ecNumber>
        <ecNumber evidence="7">3.1.3.3</ecNumber>
    </submittedName>
</protein>
<dbReference type="Gene3D" id="3.40.50.1000">
    <property type="entry name" value="HAD superfamily/HAD-like"/>
    <property type="match status" value="1"/>
</dbReference>
<feature type="compositionally biased region" description="Basic residues" evidence="4">
    <location>
        <begin position="550"/>
        <end position="571"/>
    </location>
</feature>
<accession>A0A3B0R7I8</accession>
<dbReference type="InterPro" id="IPR036412">
    <property type="entry name" value="HAD-like_sf"/>
</dbReference>
<keyword evidence="5" id="KW-1133">Transmembrane helix</keyword>
<dbReference type="EC" id="3.1.3.3" evidence="7"/>
<evidence type="ECO:0000256" key="5">
    <source>
        <dbReference type="SAM" id="Phobius"/>
    </source>
</evidence>
<evidence type="ECO:0000313" key="7">
    <source>
        <dbReference type="EMBL" id="VAV87457.1"/>
    </source>
</evidence>
<evidence type="ECO:0000256" key="3">
    <source>
        <dbReference type="ARBA" id="ARBA00023315"/>
    </source>
</evidence>
<feature type="compositionally biased region" description="Basic residues" evidence="4">
    <location>
        <begin position="499"/>
        <end position="528"/>
    </location>
</feature>
<dbReference type="CDD" id="cd07989">
    <property type="entry name" value="LPLAT_AGPAT-like"/>
    <property type="match status" value="1"/>
</dbReference>
<dbReference type="EC" id="2.3.1.51" evidence="7"/>
<keyword evidence="2 7" id="KW-0808">Transferase</keyword>
<dbReference type="PANTHER" id="PTHR10434:SF66">
    <property type="entry name" value="PHOSPHOLIPID_GLYCEROL ACYLTRANSFERASE DOMAIN-CONTAINING PROTEIN"/>
    <property type="match status" value="1"/>
</dbReference>
<dbReference type="AlphaFoldDB" id="A0A3B0R7I8"/>
<keyword evidence="5" id="KW-0472">Membrane</keyword>
<dbReference type="InterPro" id="IPR023214">
    <property type="entry name" value="HAD_sf"/>
</dbReference>
<dbReference type="NCBIfam" id="TIGR01490">
    <property type="entry name" value="HAD-SF-IB-hyp1"/>
    <property type="match status" value="1"/>
</dbReference>
<dbReference type="InterPro" id="IPR004552">
    <property type="entry name" value="AGP_acyltrans"/>
</dbReference>
<evidence type="ECO:0000259" key="6">
    <source>
        <dbReference type="SMART" id="SM00563"/>
    </source>
</evidence>
<organism evidence="7">
    <name type="scientific">hydrothermal vent metagenome</name>
    <dbReference type="NCBI Taxonomy" id="652676"/>
    <lineage>
        <taxon>unclassified sequences</taxon>
        <taxon>metagenomes</taxon>
        <taxon>ecological metagenomes</taxon>
    </lineage>
</organism>
<dbReference type="EMBL" id="UOEF01000013">
    <property type="protein sequence ID" value="VAV87457.1"/>
    <property type="molecule type" value="Genomic_DNA"/>
</dbReference>
<dbReference type="GO" id="GO:0006654">
    <property type="term" value="P:phosphatidic acid biosynthetic process"/>
    <property type="evidence" value="ECO:0007669"/>
    <property type="project" value="TreeGrafter"/>
</dbReference>
<name>A0A3B0R7I8_9ZZZZ</name>
<gene>
    <name evidence="7" type="ORF">MNBD_ALPHA04-2154</name>
</gene>
<dbReference type="NCBIfam" id="TIGR01488">
    <property type="entry name" value="HAD-SF-IB"/>
    <property type="match status" value="1"/>
</dbReference>
<dbReference type="InterPro" id="IPR006385">
    <property type="entry name" value="HAD_hydro_SerB1"/>
</dbReference>
<evidence type="ECO:0000256" key="4">
    <source>
        <dbReference type="SAM" id="MobiDB-lite"/>
    </source>
</evidence>
<dbReference type="Pfam" id="PF01553">
    <property type="entry name" value="Acyltransferase"/>
    <property type="match status" value="1"/>
</dbReference>